<dbReference type="CDD" id="cd00609">
    <property type="entry name" value="AAT_like"/>
    <property type="match status" value="1"/>
</dbReference>
<protein>
    <submittedName>
        <fullName evidence="5">PLP-dependent transferase</fullName>
    </submittedName>
</protein>
<reference evidence="5 6" key="2">
    <citation type="submission" date="2016-08" db="EMBL/GenBank/DDBJ databases">
        <title>Pervasive Adenine N6-methylation of Active Genes in Fungi.</title>
        <authorList>
            <consortium name="DOE Joint Genome Institute"/>
            <person name="Mondo S.J."/>
            <person name="Dannebaum R.O."/>
            <person name="Kuo R.C."/>
            <person name="Labutti K."/>
            <person name="Haridas S."/>
            <person name="Kuo A."/>
            <person name="Salamov A."/>
            <person name="Ahrendt S.R."/>
            <person name="Lipzen A."/>
            <person name="Sullivan W."/>
            <person name="Andreopoulos W.B."/>
            <person name="Clum A."/>
            <person name="Lindquist E."/>
            <person name="Daum C."/>
            <person name="Ramamoorthy G.K."/>
            <person name="Gryganskyi A."/>
            <person name="Culley D."/>
            <person name="Magnuson J.K."/>
            <person name="James T.Y."/>
            <person name="O'Malley M.A."/>
            <person name="Stajich J.E."/>
            <person name="Spatafora J.W."/>
            <person name="Visel A."/>
            <person name="Grigoriev I.V."/>
        </authorList>
    </citation>
    <scope>NUCLEOTIDE SEQUENCE [LARGE SCALE GENOMIC DNA]</scope>
    <source>
        <strain evidence="5 6">S4</strain>
    </source>
</reference>
<organism evidence="5 6">
    <name type="scientific">Anaeromyces robustus</name>
    <dbReference type="NCBI Taxonomy" id="1754192"/>
    <lineage>
        <taxon>Eukaryota</taxon>
        <taxon>Fungi</taxon>
        <taxon>Fungi incertae sedis</taxon>
        <taxon>Chytridiomycota</taxon>
        <taxon>Chytridiomycota incertae sedis</taxon>
        <taxon>Neocallimastigomycetes</taxon>
        <taxon>Neocallimastigales</taxon>
        <taxon>Neocallimastigaceae</taxon>
        <taxon>Anaeromyces</taxon>
    </lineage>
</organism>
<comment type="caution">
    <text evidence="5">The sequence shown here is derived from an EMBL/GenBank/DDBJ whole genome shotgun (WGS) entry which is preliminary data.</text>
</comment>
<evidence type="ECO:0000313" key="5">
    <source>
        <dbReference type="EMBL" id="ORX80270.1"/>
    </source>
</evidence>
<keyword evidence="2" id="KW-0032">Aminotransferase</keyword>
<dbReference type="AlphaFoldDB" id="A0A1Y1X379"/>
<sequence length="388" mass="42377">MKFADRLDSFGAEIFAALNEKKLACEAKGQKIYNFSVGTPDFPVPQHIRDAVSEAAQDPENWKYSLRDMPELLQAVCDYFKKRYDVDGITPDMVMSCYGTQEGCGHLALTLLNKGDIILLPDPCYPVFQASALLAEANPYYYPLTKDNGFLPDVNSIPEDVAKKAKAIIVSLPANPVGSIAREGIYDEIIAWAKKYDVLVIHDNAYSDIIFDGNIGQSFLKVKGALDVGVEFFSLSKSFNVTGARISFLIGRKDVVSAVRKLRSQIDFGMFIPIQKAAIAALTGPDDSVKAQKMEYQARRDAICGGARKIGWNIPDAKGSMFVWAPVPEGHGTSMDFCMELLEKTGVLCTPGSSFGPSGEGYIRIALVSNVTVINEALKSIEDSGILK</sequence>
<dbReference type="InterPro" id="IPR004839">
    <property type="entry name" value="Aminotransferase_I/II_large"/>
</dbReference>
<evidence type="ECO:0000256" key="3">
    <source>
        <dbReference type="ARBA" id="ARBA00022679"/>
    </source>
</evidence>
<evidence type="ECO:0000256" key="1">
    <source>
        <dbReference type="ARBA" id="ARBA00001933"/>
    </source>
</evidence>
<dbReference type="STRING" id="1754192.A0A1Y1X379"/>
<dbReference type="Proteomes" id="UP000193944">
    <property type="component" value="Unassembled WGS sequence"/>
</dbReference>
<dbReference type="Pfam" id="PF00155">
    <property type="entry name" value="Aminotran_1_2"/>
    <property type="match status" value="1"/>
</dbReference>
<evidence type="ECO:0000256" key="2">
    <source>
        <dbReference type="ARBA" id="ARBA00022576"/>
    </source>
</evidence>
<dbReference type="EMBL" id="MCFG01000150">
    <property type="protein sequence ID" value="ORX80270.1"/>
    <property type="molecule type" value="Genomic_DNA"/>
</dbReference>
<dbReference type="InterPro" id="IPR015422">
    <property type="entry name" value="PyrdxlP-dep_Trfase_small"/>
</dbReference>
<dbReference type="Gene3D" id="3.40.640.10">
    <property type="entry name" value="Type I PLP-dependent aspartate aminotransferase-like (Major domain)"/>
    <property type="match status" value="1"/>
</dbReference>
<dbReference type="PANTHER" id="PTHR42832">
    <property type="entry name" value="AMINO ACID AMINOTRANSFERASE"/>
    <property type="match status" value="1"/>
</dbReference>
<feature type="domain" description="Aminotransferase class I/classII large" evidence="4">
    <location>
        <begin position="31"/>
        <end position="378"/>
    </location>
</feature>
<dbReference type="InterPro" id="IPR050881">
    <property type="entry name" value="LL-DAP_aminotransferase"/>
</dbReference>
<keyword evidence="6" id="KW-1185">Reference proteome</keyword>
<name>A0A1Y1X379_9FUNG</name>
<dbReference type="GO" id="GO:0030170">
    <property type="term" value="F:pyridoxal phosphate binding"/>
    <property type="evidence" value="ECO:0007669"/>
    <property type="project" value="InterPro"/>
</dbReference>
<gene>
    <name evidence="5" type="ORF">BCR32DRAFT_24376</name>
</gene>
<dbReference type="OrthoDB" id="7042322at2759"/>
<evidence type="ECO:0000313" key="6">
    <source>
        <dbReference type="Proteomes" id="UP000193944"/>
    </source>
</evidence>
<dbReference type="InterPro" id="IPR015421">
    <property type="entry name" value="PyrdxlP-dep_Trfase_major"/>
</dbReference>
<evidence type="ECO:0000259" key="4">
    <source>
        <dbReference type="Pfam" id="PF00155"/>
    </source>
</evidence>
<comment type="cofactor">
    <cofactor evidence="1">
        <name>pyridoxal 5'-phosphate</name>
        <dbReference type="ChEBI" id="CHEBI:597326"/>
    </cofactor>
</comment>
<keyword evidence="3 5" id="KW-0808">Transferase</keyword>
<dbReference type="PANTHER" id="PTHR42832:SF3">
    <property type="entry name" value="L-GLUTAMINE--4-(METHYLSULFANYL)-2-OXOBUTANOATE AMINOTRANSFERASE"/>
    <property type="match status" value="1"/>
</dbReference>
<accession>A0A1Y1X379</accession>
<reference evidence="5 6" key="1">
    <citation type="submission" date="2016-08" db="EMBL/GenBank/DDBJ databases">
        <title>A Parts List for Fungal Cellulosomes Revealed by Comparative Genomics.</title>
        <authorList>
            <consortium name="DOE Joint Genome Institute"/>
            <person name="Haitjema C.H."/>
            <person name="Gilmore S.P."/>
            <person name="Henske J.K."/>
            <person name="Solomon K.V."/>
            <person name="De Groot R."/>
            <person name="Kuo A."/>
            <person name="Mondo S.J."/>
            <person name="Salamov A.A."/>
            <person name="Labutti K."/>
            <person name="Zhao Z."/>
            <person name="Chiniquy J."/>
            <person name="Barry K."/>
            <person name="Brewer H.M."/>
            <person name="Purvine S.O."/>
            <person name="Wright A.T."/>
            <person name="Boxma B."/>
            <person name="Van Alen T."/>
            <person name="Hackstein J.H."/>
            <person name="Baker S.E."/>
            <person name="Grigoriev I.V."/>
            <person name="O'Malley M.A."/>
        </authorList>
    </citation>
    <scope>NUCLEOTIDE SEQUENCE [LARGE SCALE GENOMIC DNA]</scope>
    <source>
        <strain evidence="5 6">S4</strain>
    </source>
</reference>
<dbReference type="Gene3D" id="3.90.1150.10">
    <property type="entry name" value="Aspartate Aminotransferase, domain 1"/>
    <property type="match status" value="1"/>
</dbReference>
<dbReference type="GO" id="GO:0008483">
    <property type="term" value="F:transaminase activity"/>
    <property type="evidence" value="ECO:0007669"/>
    <property type="project" value="UniProtKB-KW"/>
</dbReference>
<dbReference type="InterPro" id="IPR015424">
    <property type="entry name" value="PyrdxlP-dep_Trfase"/>
</dbReference>
<proteinExistence type="predicted"/>
<dbReference type="SUPFAM" id="SSF53383">
    <property type="entry name" value="PLP-dependent transferases"/>
    <property type="match status" value="1"/>
</dbReference>